<dbReference type="AlphaFoldDB" id="A0ABD3PWM3"/>
<proteinExistence type="predicted"/>
<keyword evidence="2" id="KW-1185">Reference proteome</keyword>
<reference evidence="1 2" key="1">
    <citation type="journal article" date="2020" name="G3 (Bethesda)">
        <title>Improved Reference Genome for Cyclotella cryptica CCMP332, a Model for Cell Wall Morphogenesis, Salinity Adaptation, and Lipid Production in Diatoms (Bacillariophyta).</title>
        <authorList>
            <person name="Roberts W.R."/>
            <person name="Downey K.M."/>
            <person name="Ruck E.C."/>
            <person name="Traller J.C."/>
            <person name="Alverson A.J."/>
        </authorList>
    </citation>
    <scope>NUCLEOTIDE SEQUENCE [LARGE SCALE GENOMIC DNA]</scope>
    <source>
        <strain evidence="1 2">CCMP332</strain>
    </source>
</reference>
<gene>
    <name evidence="1" type="ORF">HJC23_005533</name>
</gene>
<accession>A0ABD3PWM3</accession>
<comment type="caution">
    <text evidence="1">The sequence shown here is derived from an EMBL/GenBank/DDBJ whole genome shotgun (WGS) entry which is preliminary data.</text>
</comment>
<organism evidence="1 2">
    <name type="scientific">Cyclotella cryptica</name>
    <dbReference type="NCBI Taxonomy" id="29204"/>
    <lineage>
        <taxon>Eukaryota</taxon>
        <taxon>Sar</taxon>
        <taxon>Stramenopiles</taxon>
        <taxon>Ochrophyta</taxon>
        <taxon>Bacillariophyta</taxon>
        <taxon>Coscinodiscophyceae</taxon>
        <taxon>Thalassiosirophycidae</taxon>
        <taxon>Stephanodiscales</taxon>
        <taxon>Stephanodiscaceae</taxon>
        <taxon>Cyclotella</taxon>
    </lineage>
</organism>
<evidence type="ECO:0000313" key="1">
    <source>
        <dbReference type="EMBL" id="KAL3792563.1"/>
    </source>
</evidence>
<sequence>MAAEQSAEAIDDTKYDLTANTCVHYAADIWRELDFEETEDLANFIFENFLKDDGALEYARQNVKYDGMHVPTSYLTGDGGGFEEYVKNIVHSQLDIMAAERSAEAIDDTKYDLTANTCVHYAADIWRELDFEETEDLANFIVENLLKDDGALEYARQNVKYDGMRVLTSYLTGDRGGFEEYVKNIVHSQLDINK</sequence>
<dbReference type="Proteomes" id="UP001516023">
    <property type="component" value="Unassembled WGS sequence"/>
</dbReference>
<protein>
    <submittedName>
        <fullName evidence="1">Uncharacterized protein</fullName>
    </submittedName>
</protein>
<name>A0ABD3PWM3_9STRA</name>
<dbReference type="EMBL" id="JABMIG020000100">
    <property type="protein sequence ID" value="KAL3792563.1"/>
    <property type="molecule type" value="Genomic_DNA"/>
</dbReference>
<evidence type="ECO:0000313" key="2">
    <source>
        <dbReference type="Proteomes" id="UP001516023"/>
    </source>
</evidence>